<accession>A0AAD6HQN1</accession>
<feature type="region of interest" description="Disordered" evidence="4">
    <location>
        <begin position="187"/>
        <end position="214"/>
    </location>
</feature>
<dbReference type="PANTHER" id="PTHR12133:SF1">
    <property type="entry name" value="TRNA (ADENINE(58)-N(1))-METHYLTRANSFERASE, MITOCHONDRIAL"/>
    <property type="match status" value="1"/>
</dbReference>
<sequence length="441" mass="48775">MARLLRSLQRFLGSPSPEVSITPLRPGPRVTRPRSINTDFSIFQEGDRVVLHTKQPTLTKPLKKGGKTNLRRGNLEHDRVIGSRAWDAVQTHKGPELRLSLPTLEEYVTLTPRHVTPIYSHDANLIVSLLDIHVNPPADGEKQVPIEILESGTGHGSLTLHLARALHAANTNPPPRPSASQIEYVTGRNRGPEESEASETSQEVSTENNQIQAQEDWDAWRSERGAIIHTVDVSSKFAKLAEQNVKGFRRGIYSGTVDFYVGAVEEWISAQVARRTKDSQALKPFLSYVMLDMPSAHERIPLVKDSIMRDGKLLVFAPSITQIGDCVRTIHGMNRPFVLERVVELGTGLTSGRNWDVRLTVKKSGSDPSTWESVTEGEEGTQGDEASESEAIANVEASVESPTLNPAYDEKNTVMVCRPKVGLRTMGGGFIGVWRRIEDHP</sequence>
<organism evidence="5 6">
    <name type="scientific">Penicillium malachiteum</name>
    <dbReference type="NCBI Taxonomy" id="1324776"/>
    <lineage>
        <taxon>Eukaryota</taxon>
        <taxon>Fungi</taxon>
        <taxon>Dikarya</taxon>
        <taxon>Ascomycota</taxon>
        <taxon>Pezizomycotina</taxon>
        <taxon>Eurotiomycetes</taxon>
        <taxon>Eurotiomycetidae</taxon>
        <taxon>Eurotiales</taxon>
        <taxon>Aspergillaceae</taxon>
        <taxon>Penicillium</taxon>
    </lineage>
</organism>
<gene>
    <name evidence="5" type="ORF">N7493_003977</name>
</gene>
<dbReference type="Gene3D" id="3.40.50.150">
    <property type="entry name" value="Vaccinia Virus protein VP39"/>
    <property type="match status" value="1"/>
</dbReference>
<feature type="compositionally biased region" description="Polar residues" evidence="4">
    <location>
        <begin position="198"/>
        <end position="213"/>
    </location>
</feature>
<dbReference type="InterPro" id="IPR029063">
    <property type="entry name" value="SAM-dependent_MTases_sf"/>
</dbReference>
<dbReference type="EMBL" id="JAQJAN010000004">
    <property type="protein sequence ID" value="KAJ5732496.1"/>
    <property type="molecule type" value="Genomic_DNA"/>
</dbReference>
<dbReference type="GO" id="GO:0031515">
    <property type="term" value="C:tRNA (m1A) methyltransferase complex"/>
    <property type="evidence" value="ECO:0007669"/>
    <property type="project" value="InterPro"/>
</dbReference>
<dbReference type="EC" id="2.1.1.220" evidence="1"/>
<dbReference type="AlphaFoldDB" id="A0AAD6HQN1"/>
<comment type="caution">
    <text evidence="5">The sequence shown here is derived from an EMBL/GenBank/DDBJ whole genome shotgun (WGS) entry which is preliminary data.</text>
</comment>
<dbReference type="GO" id="GO:0030488">
    <property type="term" value="P:tRNA methylation"/>
    <property type="evidence" value="ECO:0007669"/>
    <property type="project" value="InterPro"/>
</dbReference>
<feature type="compositionally biased region" description="Acidic residues" evidence="4">
    <location>
        <begin position="375"/>
        <end position="387"/>
    </location>
</feature>
<dbReference type="Gene3D" id="3.10.330.20">
    <property type="match status" value="1"/>
</dbReference>
<proteinExistence type="predicted"/>
<name>A0AAD6HQN1_9EURO</name>
<dbReference type="SUPFAM" id="SSF53335">
    <property type="entry name" value="S-adenosyl-L-methionine-dependent methyltransferases"/>
    <property type="match status" value="1"/>
</dbReference>
<dbReference type="InterPro" id="IPR014816">
    <property type="entry name" value="tRNA_MeTrfase_Gcd14"/>
</dbReference>
<evidence type="ECO:0000256" key="2">
    <source>
        <dbReference type="ARBA" id="ARBA00015963"/>
    </source>
</evidence>
<keyword evidence="6" id="KW-1185">Reference proteome</keyword>
<evidence type="ECO:0000256" key="4">
    <source>
        <dbReference type="SAM" id="MobiDB-lite"/>
    </source>
</evidence>
<evidence type="ECO:0000256" key="3">
    <source>
        <dbReference type="ARBA" id="ARBA00033309"/>
    </source>
</evidence>
<evidence type="ECO:0000256" key="1">
    <source>
        <dbReference type="ARBA" id="ARBA00012796"/>
    </source>
</evidence>
<evidence type="ECO:0000313" key="6">
    <source>
        <dbReference type="Proteomes" id="UP001215712"/>
    </source>
</evidence>
<evidence type="ECO:0000313" key="5">
    <source>
        <dbReference type="EMBL" id="KAJ5732496.1"/>
    </source>
</evidence>
<dbReference type="PROSITE" id="PS51620">
    <property type="entry name" value="SAM_TRM61"/>
    <property type="match status" value="1"/>
</dbReference>
<dbReference type="Pfam" id="PF14801">
    <property type="entry name" value="TrmI-like_N"/>
    <property type="match status" value="1"/>
</dbReference>
<feature type="region of interest" description="Disordered" evidence="4">
    <location>
        <begin position="365"/>
        <end position="387"/>
    </location>
</feature>
<dbReference type="GO" id="GO:0005739">
    <property type="term" value="C:mitochondrion"/>
    <property type="evidence" value="ECO:0007669"/>
    <property type="project" value="TreeGrafter"/>
</dbReference>
<dbReference type="Proteomes" id="UP001215712">
    <property type="component" value="Unassembled WGS sequence"/>
</dbReference>
<dbReference type="PANTHER" id="PTHR12133">
    <property type="entry name" value="TRNA (ADENINE(58)-N(1))-METHYLTRANSFERASE"/>
    <property type="match status" value="1"/>
</dbReference>
<reference evidence="5" key="2">
    <citation type="submission" date="2023-01" db="EMBL/GenBank/DDBJ databases">
        <authorList>
            <person name="Petersen C."/>
        </authorList>
    </citation>
    <scope>NUCLEOTIDE SEQUENCE</scope>
    <source>
        <strain evidence="5">IBT 17514</strain>
    </source>
</reference>
<protein>
    <recommendedName>
        <fullName evidence="2">tRNA (adenine(58)-N(1))-methyltransferase catalytic subunit TRM61</fullName>
        <ecNumber evidence="1">2.1.1.220</ecNumber>
    </recommendedName>
    <alternativeName>
        <fullName evidence="3">tRNA(m1A58)-methyltransferase subunit TRM61</fullName>
    </alternativeName>
</protein>
<reference evidence="5" key="1">
    <citation type="journal article" date="2023" name="IMA Fungus">
        <title>Comparative genomic study of the Penicillium genus elucidates a diverse pangenome and 15 lateral gene transfer events.</title>
        <authorList>
            <person name="Petersen C."/>
            <person name="Sorensen T."/>
            <person name="Nielsen M.R."/>
            <person name="Sondergaard T.E."/>
            <person name="Sorensen J.L."/>
            <person name="Fitzpatrick D.A."/>
            <person name="Frisvad J.C."/>
            <person name="Nielsen K.L."/>
        </authorList>
    </citation>
    <scope>NUCLEOTIDE SEQUENCE</scope>
    <source>
        <strain evidence="5">IBT 17514</strain>
    </source>
</reference>
<dbReference type="GO" id="GO:0160107">
    <property type="term" value="F:tRNA (adenine(58)-N1)-methyltransferase activity"/>
    <property type="evidence" value="ECO:0007669"/>
    <property type="project" value="UniProtKB-EC"/>
</dbReference>